<evidence type="ECO:0000256" key="1">
    <source>
        <dbReference type="SAM" id="Phobius"/>
    </source>
</evidence>
<feature type="transmembrane region" description="Helical" evidence="1">
    <location>
        <begin position="12"/>
        <end position="38"/>
    </location>
</feature>
<dbReference type="OrthoDB" id="6253065at2759"/>
<sequence length="104" mass="11962">INKRNKRIAFIYYLTLSVSGRQAIFFLVLVAAICVFFGEARPGRVKCSVACWEKLPGCKQQCARIRMSTQACYRDCQEKVAECIRDVCDVSEHVDTFEEHSKYD</sequence>
<proteinExistence type="predicted"/>
<protein>
    <submittedName>
        <fullName evidence="2">Uncharacterized protein</fullName>
    </submittedName>
</protein>
<accession>A0A8E0RMQ8</accession>
<name>A0A8E0RMQ8_9TREM</name>
<reference evidence="2" key="1">
    <citation type="submission" date="2019-05" db="EMBL/GenBank/DDBJ databases">
        <title>Annotation for the trematode Fasciolopsis buski.</title>
        <authorList>
            <person name="Choi Y.-J."/>
        </authorList>
    </citation>
    <scope>NUCLEOTIDE SEQUENCE</scope>
    <source>
        <strain evidence="2">HT</strain>
        <tissue evidence="2">Whole worm</tissue>
    </source>
</reference>
<evidence type="ECO:0000313" key="2">
    <source>
        <dbReference type="EMBL" id="KAA0185978.1"/>
    </source>
</evidence>
<evidence type="ECO:0000313" key="3">
    <source>
        <dbReference type="Proteomes" id="UP000728185"/>
    </source>
</evidence>
<keyword evidence="1" id="KW-1133">Transmembrane helix</keyword>
<dbReference type="Proteomes" id="UP000728185">
    <property type="component" value="Unassembled WGS sequence"/>
</dbReference>
<organism evidence="2 3">
    <name type="scientific">Fasciolopsis buskii</name>
    <dbReference type="NCBI Taxonomy" id="27845"/>
    <lineage>
        <taxon>Eukaryota</taxon>
        <taxon>Metazoa</taxon>
        <taxon>Spiralia</taxon>
        <taxon>Lophotrochozoa</taxon>
        <taxon>Platyhelminthes</taxon>
        <taxon>Trematoda</taxon>
        <taxon>Digenea</taxon>
        <taxon>Plagiorchiida</taxon>
        <taxon>Echinostomata</taxon>
        <taxon>Echinostomatoidea</taxon>
        <taxon>Fasciolidae</taxon>
        <taxon>Fasciolopsis</taxon>
    </lineage>
</organism>
<comment type="caution">
    <text evidence="2">The sequence shown here is derived from an EMBL/GenBank/DDBJ whole genome shotgun (WGS) entry which is preliminary data.</text>
</comment>
<gene>
    <name evidence="2" type="ORF">FBUS_03550</name>
</gene>
<keyword evidence="1" id="KW-0812">Transmembrane</keyword>
<dbReference type="EMBL" id="LUCM01010058">
    <property type="protein sequence ID" value="KAA0185978.1"/>
    <property type="molecule type" value="Genomic_DNA"/>
</dbReference>
<feature type="non-terminal residue" evidence="2">
    <location>
        <position position="1"/>
    </location>
</feature>
<dbReference type="AlphaFoldDB" id="A0A8E0RMQ8"/>
<keyword evidence="1" id="KW-0472">Membrane</keyword>
<keyword evidence="3" id="KW-1185">Reference proteome</keyword>